<proteinExistence type="inferred from homology"/>
<organism evidence="3 4">
    <name type="scientific">Corynebacterium gerontici</name>
    <dbReference type="NCBI Taxonomy" id="2079234"/>
    <lineage>
        <taxon>Bacteria</taxon>
        <taxon>Bacillati</taxon>
        <taxon>Actinomycetota</taxon>
        <taxon>Actinomycetes</taxon>
        <taxon>Mycobacteriales</taxon>
        <taxon>Corynebacteriaceae</taxon>
        <taxon>Corynebacterium</taxon>
    </lineage>
</organism>
<evidence type="ECO:0000256" key="2">
    <source>
        <dbReference type="PIRSR" id="PIRSR018077-1"/>
    </source>
</evidence>
<dbReference type="Proteomes" id="UP000271587">
    <property type="component" value="Chromosome"/>
</dbReference>
<feature type="active site" description="Proton acceptor" evidence="2">
    <location>
        <position position="92"/>
    </location>
</feature>
<reference evidence="3 4" key="1">
    <citation type="submission" date="2018-11" db="EMBL/GenBank/DDBJ databases">
        <authorList>
            <person name="Kleinhagauer T."/>
            <person name="Glaeser S.P."/>
            <person name="Spergser J."/>
            <person name="Ruckert C."/>
            <person name="Kaempfer P."/>
            <person name="Busse H.-J."/>
        </authorList>
    </citation>
    <scope>NUCLEOTIDE SEQUENCE [LARGE SCALE GENOMIC DNA]</scope>
    <source>
        <strain evidence="3 4">W8</strain>
    </source>
</reference>
<dbReference type="KEGG" id="cgk:CGERO_05560"/>
<dbReference type="OrthoDB" id="9760627at2"/>
<dbReference type="EMBL" id="CP033897">
    <property type="protein sequence ID" value="AZA11420.1"/>
    <property type="molecule type" value="Genomic_DNA"/>
</dbReference>
<accession>A0A3G6J4T9</accession>
<sequence length="504" mass="56082">MARIIGAETEYGIATPADLTLSPIVSSTHAVVAYALKHQALRRSRWDFAAESPLRDARGFDLRRYHTVPTIDPNAIGVANVMLHNGGRFYVDHAHPEYSTPEVTSAIEAARYDAAGDLVLRGAAALLEEHTRRNESVLDGHAPCPALKLYKNNVDGKGASYGAHENYSYSRSTLFETLAQALIPFFIARMVFIGAGRVGKGPRGDGSGFQISQRADYIEQAISLETTMNRGIINTRDESHSNEKTGRLHVIIGDANMSHTSMLLKYGMTSLVLDAIERGVDFSDLNLEAPVEEVRKVSYDLTLTHRMQLSNGEALTALEVLQRYRERVEASTQEDAHVLQVWDEVASALQRGPEHASDLLDWCAKLSLIRSFEQRGVPMESPKMQAIDLQYTDIDPAKSLYHALVRKGRMRELFTHNELHKAQQEPPTDTRAYFRGKAQLCPALEAASWERITINGQVLRIADLRHPNASDCQRAGFDVEEFVSGTVDVEKLEHISGVERVDEH</sequence>
<evidence type="ECO:0000256" key="1">
    <source>
        <dbReference type="ARBA" id="ARBA00009114"/>
    </source>
</evidence>
<dbReference type="GO" id="GO:0005524">
    <property type="term" value="F:ATP binding"/>
    <property type="evidence" value="ECO:0007669"/>
    <property type="project" value="TreeGrafter"/>
</dbReference>
<keyword evidence="4" id="KW-1185">Reference proteome</keyword>
<evidence type="ECO:0000313" key="4">
    <source>
        <dbReference type="Proteomes" id="UP000271587"/>
    </source>
</evidence>
<dbReference type="RefSeq" id="WP_123934005.1">
    <property type="nucleotide sequence ID" value="NZ_CP033897.1"/>
</dbReference>
<dbReference type="GO" id="GO:0008233">
    <property type="term" value="F:peptidase activity"/>
    <property type="evidence" value="ECO:0007669"/>
    <property type="project" value="InterPro"/>
</dbReference>
<dbReference type="PANTHER" id="PTHR42307:SF2">
    <property type="entry name" value="PUP DEAMIDASE_DEPUPYLASE"/>
    <property type="match status" value="1"/>
</dbReference>
<dbReference type="PANTHER" id="PTHR42307">
    <property type="entry name" value="PUP DEAMIDASE/DEPUPYLASE"/>
    <property type="match status" value="1"/>
</dbReference>
<name>A0A3G6J4T9_9CORY</name>
<dbReference type="Pfam" id="PF03136">
    <property type="entry name" value="Pup_ligase"/>
    <property type="match status" value="1"/>
</dbReference>
<dbReference type="GO" id="GO:0019941">
    <property type="term" value="P:modification-dependent protein catabolic process"/>
    <property type="evidence" value="ECO:0007669"/>
    <property type="project" value="InterPro"/>
</dbReference>
<dbReference type="GO" id="GO:0016811">
    <property type="term" value="F:hydrolase activity, acting on carbon-nitrogen (but not peptide) bonds, in linear amides"/>
    <property type="evidence" value="ECO:0007669"/>
    <property type="project" value="InterPro"/>
</dbReference>
<dbReference type="PIRSF" id="PIRSF018077">
    <property type="entry name" value="UCP018077"/>
    <property type="match status" value="1"/>
</dbReference>
<dbReference type="GO" id="GO:0010498">
    <property type="term" value="P:proteasomal protein catabolic process"/>
    <property type="evidence" value="ECO:0007669"/>
    <property type="project" value="InterPro"/>
</dbReference>
<dbReference type="GO" id="GO:0070490">
    <property type="term" value="P:protein pupylation"/>
    <property type="evidence" value="ECO:0007669"/>
    <property type="project" value="TreeGrafter"/>
</dbReference>
<comment type="similarity">
    <text evidence="1">Belongs to the Pup ligase/Pup deamidase family. Pup deamidase subfamily.</text>
</comment>
<dbReference type="AlphaFoldDB" id="A0A3G6J4T9"/>
<dbReference type="EC" id="3.4.-.-" evidence="3"/>
<dbReference type="InterPro" id="IPR004347">
    <property type="entry name" value="Pup_ligase/deamidase"/>
</dbReference>
<gene>
    <name evidence="3" type="primary">dop</name>
    <name evidence="3" type="ORF">CGERO_05560</name>
</gene>
<dbReference type="NCBIfam" id="TIGR03688">
    <property type="entry name" value="depupylase_Dop"/>
    <property type="match status" value="1"/>
</dbReference>
<evidence type="ECO:0000313" key="3">
    <source>
        <dbReference type="EMBL" id="AZA11420.1"/>
    </source>
</evidence>
<dbReference type="InterPro" id="IPR022366">
    <property type="entry name" value="Pup_deamidase"/>
</dbReference>
<protein>
    <submittedName>
        <fullName evidence="3">Pup deamidase/depupylase</fullName>
        <ecNumber evidence="3">3.4.-.-</ecNumber>
    </submittedName>
</protein>
<keyword evidence="3" id="KW-0378">Hydrolase</keyword>